<keyword evidence="3" id="KW-1185">Reference proteome</keyword>
<reference evidence="1" key="1">
    <citation type="submission" date="2017-05" db="EMBL/GenBank/DDBJ databases">
        <title>The Genome Sequence of Enterococcus sp. 9D6_DIV0238.</title>
        <authorList>
            <consortium name="The Broad Institute Genomics Platform"/>
            <consortium name="The Broad Institute Genomic Center for Infectious Diseases"/>
            <person name="Earl A."/>
            <person name="Manson A."/>
            <person name="Schwartman J."/>
            <person name="Gilmore M."/>
            <person name="Abouelleil A."/>
            <person name="Cao P."/>
            <person name="Chapman S."/>
            <person name="Cusick C."/>
            <person name="Shea T."/>
            <person name="Young S."/>
            <person name="Neafsey D."/>
            <person name="Nusbaum C."/>
            <person name="Birren B."/>
        </authorList>
    </citation>
    <scope>NUCLEOTIDE SEQUENCE [LARGE SCALE GENOMIC DNA]</scope>
    <source>
        <strain evidence="1">9D6_DIV0238</strain>
    </source>
</reference>
<evidence type="ECO:0000313" key="3">
    <source>
        <dbReference type="Proteomes" id="UP000196151"/>
    </source>
</evidence>
<dbReference type="Gene3D" id="3.10.450.50">
    <property type="match status" value="1"/>
</dbReference>
<organism evidence="1">
    <name type="scientific">Candidatus Enterococcus dunnyi</name>
    <dbReference type="NCBI Taxonomy" id="1834192"/>
    <lineage>
        <taxon>Bacteria</taxon>
        <taxon>Bacillati</taxon>
        <taxon>Bacillota</taxon>
        <taxon>Bacilli</taxon>
        <taxon>Lactobacillales</taxon>
        <taxon>Enterococcaceae</taxon>
        <taxon>Enterococcus</taxon>
    </lineage>
</organism>
<dbReference type="AlphaFoldDB" id="A0A200J8K9"/>
<dbReference type="Proteomes" id="UP000196151">
    <property type="component" value="Chromosome"/>
</dbReference>
<dbReference type="Gene3D" id="1.10.150.20">
    <property type="entry name" value="5' to 3' exonuclease, C-terminal subdomain"/>
    <property type="match status" value="1"/>
</dbReference>
<name>A0A200J8K9_9ENTE</name>
<proteinExistence type="predicted"/>
<evidence type="ECO:0008006" key="4">
    <source>
        <dbReference type="Google" id="ProtNLM"/>
    </source>
</evidence>
<protein>
    <recommendedName>
        <fullName evidence="4">DNA-binding protein</fullName>
    </recommendedName>
</protein>
<dbReference type="EMBL" id="CP147246">
    <property type="protein sequence ID" value="WYJ93952.1"/>
    <property type="molecule type" value="Genomic_DNA"/>
</dbReference>
<evidence type="ECO:0000313" key="2">
    <source>
        <dbReference type="EMBL" id="WYJ93952.1"/>
    </source>
</evidence>
<reference evidence="2" key="2">
    <citation type="submission" date="2017-05" db="EMBL/GenBank/DDBJ databases">
        <authorList>
            <consortium name="The Broad Institute Genomics Platform"/>
            <consortium name="The Broad Institute Genomic Center for Infectious Diseases"/>
            <person name="Earl A."/>
            <person name="Manson A."/>
            <person name="Schwartman J."/>
            <person name="Gilmore M."/>
            <person name="Abouelleil A."/>
            <person name="Cao P."/>
            <person name="Chapman S."/>
            <person name="Cusick C."/>
            <person name="Shea T."/>
            <person name="Young S."/>
            <person name="Neafsey D."/>
            <person name="Nusbaum C."/>
            <person name="Birren B."/>
        </authorList>
    </citation>
    <scope>NUCLEOTIDE SEQUENCE</scope>
    <source>
        <strain evidence="2">9D6_DIV0238</strain>
    </source>
</reference>
<reference evidence="2" key="3">
    <citation type="submission" date="2024-03" db="EMBL/GenBank/DDBJ databases">
        <title>The Genome Sequence of Enterococcus sp. DIV0238c.</title>
        <authorList>
            <consortium name="The Broad Institute Genomics Platform"/>
            <consortium name="The Broad Institute Microbial Omics Core"/>
            <consortium name="The Broad Institute Genomic Center for Infectious Diseases"/>
            <person name="Earl A."/>
            <person name="Manson A."/>
            <person name="Gilmore M."/>
            <person name="Schwartman J."/>
            <person name="Shea T."/>
            <person name="Abouelleil A."/>
            <person name="Cao P."/>
            <person name="Chapman S."/>
            <person name="Cusick C."/>
            <person name="Young S."/>
            <person name="Neafsey D."/>
            <person name="Nusbaum C."/>
            <person name="Birren B."/>
        </authorList>
    </citation>
    <scope>NUCLEOTIDE SEQUENCE</scope>
    <source>
        <strain evidence="2">9D6_DIV0238</strain>
    </source>
</reference>
<dbReference type="OrthoDB" id="7950977at2"/>
<sequence length="194" mass="21290">MTILPKIGKPATNALSSAGITRLEQLSQFDKKSLLSMHGVGPKAITLLEEALAEHGLAFAPITVDTAQPKDITVLCQLNCDNSPKRRMIRDFLIAAVAEKPKALSLLLDQQFCFVLPGSITLIGIESFIDYTQKRHEPIRTLEIQSIVTHGKEGAAHGVLSTKNNQKIYFAVMVLFSGNQKNALITQTTAYFIR</sequence>
<accession>A0A200J8K9</accession>
<gene>
    <name evidence="2" type="ORF">A5889_001454</name>
    <name evidence="1" type="ORF">A5889_001624</name>
</gene>
<dbReference type="EMBL" id="NIBQ01000002">
    <property type="protein sequence ID" value="OUZ32915.1"/>
    <property type="molecule type" value="Genomic_DNA"/>
</dbReference>
<dbReference type="SUPFAM" id="SSF47789">
    <property type="entry name" value="C-terminal domain of RNA polymerase alpha subunit"/>
    <property type="match status" value="1"/>
</dbReference>
<dbReference type="RefSeq" id="WP_087640748.1">
    <property type="nucleotide sequence ID" value="NZ_CP147246.1"/>
</dbReference>
<evidence type="ECO:0000313" key="1">
    <source>
        <dbReference type="EMBL" id="OUZ32915.1"/>
    </source>
</evidence>